<keyword evidence="3" id="KW-1185">Reference proteome</keyword>
<accession>A0ABR4P181</accession>
<dbReference type="Proteomes" id="UP001623330">
    <property type="component" value="Unassembled WGS sequence"/>
</dbReference>
<organism evidence="2 3">
    <name type="scientific">Nakaseomyces bracarensis</name>
    <dbReference type="NCBI Taxonomy" id="273131"/>
    <lineage>
        <taxon>Eukaryota</taxon>
        <taxon>Fungi</taxon>
        <taxon>Dikarya</taxon>
        <taxon>Ascomycota</taxon>
        <taxon>Saccharomycotina</taxon>
        <taxon>Saccharomycetes</taxon>
        <taxon>Saccharomycetales</taxon>
        <taxon>Saccharomycetaceae</taxon>
        <taxon>Nakaseomyces</taxon>
    </lineage>
</organism>
<feature type="compositionally biased region" description="Basic and acidic residues" evidence="1">
    <location>
        <begin position="48"/>
        <end position="60"/>
    </location>
</feature>
<reference evidence="2 3" key="1">
    <citation type="submission" date="2024-05" db="EMBL/GenBank/DDBJ databases">
        <title>Long read based assembly of the Candida bracarensis genome reveals expanded adhesin content.</title>
        <authorList>
            <person name="Marcet-Houben M."/>
            <person name="Ksiezopolska E."/>
            <person name="Gabaldon T."/>
        </authorList>
    </citation>
    <scope>NUCLEOTIDE SEQUENCE [LARGE SCALE GENOMIC DNA]</scope>
    <source>
        <strain evidence="2 3">CBM6</strain>
    </source>
</reference>
<dbReference type="EMBL" id="JBEVYD010000001">
    <property type="protein sequence ID" value="KAL3235348.1"/>
    <property type="molecule type" value="Genomic_DNA"/>
</dbReference>
<evidence type="ECO:0000256" key="1">
    <source>
        <dbReference type="SAM" id="MobiDB-lite"/>
    </source>
</evidence>
<name>A0ABR4P181_9SACH</name>
<comment type="caution">
    <text evidence="2">The sequence shown here is derived from an EMBL/GenBank/DDBJ whole genome shotgun (WGS) entry which is preliminary data.</text>
</comment>
<proteinExistence type="predicted"/>
<sequence length="80" mass="8915">MEVIIPFNKNTSELVEVTFYLDNNSVTKNGSRNEDEEDDTNSNIPNGEEPRGERTSEHDNILVIKSKNSSVDSEVTDAGE</sequence>
<protein>
    <submittedName>
        <fullName evidence="2">Uncharacterized protein</fullName>
    </submittedName>
</protein>
<feature type="region of interest" description="Disordered" evidence="1">
    <location>
        <begin position="24"/>
        <end position="80"/>
    </location>
</feature>
<evidence type="ECO:0000313" key="2">
    <source>
        <dbReference type="EMBL" id="KAL3235348.1"/>
    </source>
</evidence>
<evidence type="ECO:0000313" key="3">
    <source>
        <dbReference type="Proteomes" id="UP001623330"/>
    </source>
</evidence>
<gene>
    <name evidence="2" type="ORF">RNJ44_00107</name>
</gene>